<gene>
    <name evidence="2" type="ORF">PFL1_05367</name>
</gene>
<name>A0A061H3K1_9BASI</name>
<feature type="compositionally biased region" description="Low complexity" evidence="1">
    <location>
        <begin position="49"/>
        <end position="72"/>
    </location>
</feature>
<feature type="compositionally biased region" description="Basic and acidic residues" evidence="1">
    <location>
        <begin position="92"/>
        <end position="107"/>
    </location>
</feature>
<proteinExistence type="predicted"/>
<dbReference type="OrthoDB" id="2548233at2759"/>
<feature type="region of interest" description="Disordered" evidence="1">
    <location>
        <begin position="1"/>
        <end position="107"/>
    </location>
</feature>
<dbReference type="HOGENOM" id="CLU_398472_0_0_1"/>
<dbReference type="KEGG" id="pfp:PFL1_05367"/>
<dbReference type="GeneID" id="19319460"/>
<dbReference type="Gene3D" id="3.30.559.10">
    <property type="entry name" value="Chloramphenicol acetyltransferase-like domain"/>
    <property type="match status" value="1"/>
</dbReference>
<dbReference type="InterPro" id="IPR023213">
    <property type="entry name" value="CAT-like_dom_sf"/>
</dbReference>
<organism evidence="2 3">
    <name type="scientific">Pseudozyma flocculosa PF-1</name>
    <dbReference type="NCBI Taxonomy" id="1277687"/>
    <lineage>
        <taxon>Eukaryota</taxon>
        <taxon>Fungi</taxon>
        <taxon>Dikarya</taxon>
        <taxon>Basidiomycota</taxon>
        <taxon>Ustilaginomycotina</taxon>
        <taxon>Ustilaginomycetes</taxon>
        <taxon>Ustilaginales</taxon>
        <taxon>Ustilaginaceae</taxon>
        <taxon>Pseudozyma</taxon>
    </lineage>
</organism>
<protein>
    <submittedName>
        <fullName evidence="2">Uncharacterized protein</fullName>
    </submittedName>
</protein>
<dbReference type="AlphaFoldDB" id="A0A061H3K1"/>
<dbReference type="RefSeq" id="XP_007881090.1">
    <property type="nucleotide sequence ID" value="XM_007882899.1"/>
</dbReference>
<dbReference type="EMBL" id="KE361641">
    <property type="protein sequence ID" value="EPQ27083.1"/>
    <property type="molecule type" value="Genomic_DNA"/>
</dbReference>
<dbReference type="Proteomes" id="UP000053664">
    <property type="component" value="Unassembled WGS sequence"/>
</dbReference>
<evidence type="ECO:0000313" key="3">
    <source>
        <dbReference type="Proteomes" id="UP000053664"/>
    </source>
</evidence>
<accession>A0A061H3K1</accession>
<reference evidence="2 3" key="1">
    <citation type="journal article" date="2013" name="Plant Cell">
        <title>The transition from a phytopathogenic smut ancestor to an anamorphic biocontrol agent deciphered by comparative whole-genome analysis.</title>
        <authorList>
            <person name="Lefebvre F."/>
            <person name="Joly D.L."/>
            <person name="Labbe C."/>
            <person name="Teichmann B."/>
            <person name="Linning R."/>
            <person name="Belzile F."/>
            <person name="Bakkeren G."/>
            <person name="Belanger R.R."/>
        </authorList>
    </citation>
    <scope>NUCLEOTIDE SEQUENCE [LARGE SCALE GENOMIC DNA]</scope>
    <source>
        <strain evidence="2 3">PF-1</strain>
    </source>
</reference>
<evidence type="ECO:0000256" key="1">
    <source>
        <dbReference type="SAM" id="MobiDB-lite"/>
    </source>
</evidence>
<evidence type="ECO:0000313" key="2">
    <source>
        <dbReference type="EMBL" id="EPQ27083.1"/>
    </source>
</evidence>
<feature type="compositionally biased region" description="Low complexity" evidence="1">
    <location>
        <begin position="1"/>
        <end position="14"/>
    </location>
</feature>
<sequence length="746" mass="82283">MTATAPSTSALSMAPPSPSLSGYAPSTPATSIRPSEWPCDAAAPKTGQPASAPALAPAAASASASASASAAPRPTATDRHEYAPRPATSEFAWRKTPDGSPDGKQHWYRRQDTFGEHCLLWQKRFPGHADMYSSMLLYEKSIPDGAAVASGPSTSTSTDRSAAVPADITVDHVRETMRRMRSLFPFVAMELVKRSDLFGVDPIPDIPRTISKHIDLQVALAYQIVHTDREVESWLDEIIVVHREPRTRDKVEGPEQQEDADFVAQMSRRDTDCNRLIVHFWPGSRADGIPPRLTLEQCHSNADGVGSALLIDDLVAVLADVMADPTPAPIQWGPEVCRLPDSFQDAVADQHDTWKVTKDEMREIQRGKSEQLNGKATAPNVVDRIGTKVVALTQRNSNSKNWLVRNVLNKPLLAICRSEAESGRMLPLGVLPHCKEAYKGPVGGTGTLTHVLAPHEAKAFIAAVKSNGLTPAPVLEAAMHMATNWVRRERGLNKHDGDKAENRVFGSMSNSISRRELLRPDQKRYHGLGITGIPSKIGADEVRWSDHARSHARPSRLDPRDQVPGQMHASDLEALNGAARNLSKQYAAGRDNPNWLRFYMVNARGLMEAELLFLTRRQCYPSMPWLSSMGRIEANLKPSRPIPGTSRTLEVYDLRIRGRMAIRQPALHVYSLRGEMICHFSYADWLYDLPGCDGRRKHRRGRRQSGDEWERDQSILQLCLDVFVQILRDYAAQSAGGQPAAAAIAA</sequence>